<dbReference type="InterPro" id="IPR014724">
    <property type="entry name" value="RNA_pol_RPB2_OB-fold"/>
</dbReference>
<reference evidence="15" key="2">
    <citation type="submission" date="2025-08" db="UniProtKB">
        <authorList>
            <consortium name="RefSeq"/>
        </authorList>
    </citation>
    <scope>IDENTIFICATION</scope>
    <source>
        <tissue evidence="15">Etiolated seedlings</tissue>
    </source>
</reference>
<keyword evidence="5" id="KW-0808">Transferase</keyword>
<dbReference type="EC" id="2.7.7.6" evidence="3"/>
<sequence length="426" mass="47761">MEAGRKPWLVYSSGKGLHNLTLCSISDPRISYSIRIPEQVGAASRIRAHQNLLVDCFFGKSDQSARIFRKSKLDKTCLSIDSDGLPHVDQMIWPDEPYCSTYNEVTNKTFLFKKKDSEPVYVDYVAVDTKTKKNLNKVNIRFRHPQNPVIGDKFSSRHGQKGVCSQLWPDIDMPFSEPTGMRLDLIINSCAFPSRMTIAMLLEFVASKGGSLHGKFKDATPFRNSVKKDDEESGSKSASLGVMLKEKGFNCHGCEVLYSGVYGTELTCEIFIGPVYYQWLRHMVSDKYQVRSTGTIDQVTRQPIKGQKSGGGIRFGEMERDSLLAHGAAYLLHDRLHTCSDYHIADVCSICGSMLTTTFQQPRKRPVREIGGLRPARAPRKVTCHACQSSKGMEKVAMPYIFRYLAAELAAMNIKMTLKLTDGVDI</sequence>
<dbReference type="InterPro" id="IPR007120">
    <property type="entry name" value="DNA-dir_RNAP_su2_dom"/>
</dbReference>
<evidence type="ECO:0000256" key="11">
    <source>
        <dbReference type="ARBA" id="ARBA00023242"/>
    </source>
</evidence>
<dbReference type="GO" id="GO:0008270">
    <property type="term" value="F:zinc ion binding"/>
    <property type="evidence" value="ECO:0007669"/>
    <property type="project" value="UniProtKB-KW"/>
</dbReference>
<dbReference type="Proteomes" id="UP000087171">
    <property type="component" value="Chromosome Ca1"/>
</dbReference>
<organism evidence="14 15">
    <name type="scientific">Cicer arietinum</name>
    <name type="common">Chickpea</name>
    <name type="synonym">Garbanzo</name>
    <dbReference type="NCBI Taxonomy" id="3827"/>
    <lineage>
        <taxon>Eukaryota</taxon>
        <taxon>Viridiplantae</taxon>
        <taxon>Streptophyta</taxon>
        <taxon>Embryophyta</taxon>
        <taxon>Tracheophyta</taxon>
        <taxon>Spermatophyta</taxon>
        <taxon>Magnoliopsida</taxon>
        <taxon>eudicotyledons</taxon>
        <taxon>Gunneridae</taxon>
        <taxon>Pentapetalae</taxon>
        <taxon>rosids</taxon>
        <taxon>fabids</taxon>
        <taxon>Fabales</taxon>
        <taxon>Fabaceae</taxon>
        <taxon>Papilionoideae</taxon>
        <taxon>50 kb inversion clade</taxon>
        <taxon>NPAAA clade</taxon>
        <taxon>Hologalegina</taxon>
        <taxon>IRL clade</taxon>
        <taxon>Cicereae</taxon>
        <taxon>Cicer</taxon>
    </lineage>
</organism>
<evidence type="ECO:0000259" key="13">
    <source>
        <dbReference type="Pfam" id="PF04560"/>
    </source>
</evidence>
<dbReference type="FunFam" id="3.90.1800.10:FF:000004">
    <property type="entry name" value="DNA-directed RNA polymerase subunit beta"/>
    <property type="match status" value="1"/>
</dbReference>
<evidence type="ECO:0000256" key="1">
    <source>
        <dbReference type="ARBA" id="ARBA00004123"/>
    </source>
</evidence>
<dbReference type="Pfam" id="PF04560">
    <property type="entry name" value="RNA_pol_Rpb2_7"/>
    <property type="match status" value="1"/>
</dbReference>
<dbReference type="InterPro" id="IPR037033">
    <property type="entry name" value="DNA-dir_RNAP_su2_hyb_sf"/>
</dbReference>
<evidence type="ECO:0000256" key="7">
    <source>
        <dbReference type="ARBA" id="ARBA00022723"/>
    </source>
</evidence>
<protein>
    <recommendedName>
        <fullName evidence="3">DNA-directed RNA polymerase</fullName>
        <ecNumber evidence="3">2.7.7.6</ecNumber>
    </recommendedName>
</protein>
<dbReference type="GO" id="GO:0000428">
    <property type="term" value="C:DNA-directed RNA polymerase complex"/>
    <property type="evidence" value="ECO:0007669"/>
    <property type="project" value="UniProtKB-KW"/>
</dbReference>
<evidence type="ECO:0000256" key="10">
    <source>
        <dbReference type="ARBA" id="ARBA00023163"/>
    </source>
</evidence>
<evidence type="ECO:0000313" key="14">
    <source>
        <dbReference type="Proteomes" id="UP000087171"/>
    </source>
</evidence>
<evidence type="ECO:0000256" key="6">
    <source>
        <dbReference type="ARBA" id="ARBA00022695"/>
    </source>
</evidence>
<dbReference type="PROSITE" id="PS01166">
    <property type="entry name" value="RNA_POL_BETA"/>
    <property type="match status" value="1"/>
</dbReference>
<comment type="similarity">
    <text evidence="2">Belongs to the RNA polymerase beta chain family.</text>
</comment>
<comment type="subcellular location">
    <subcellularLocation>
        <location evidence="1">Nucleus</location>
    </subcellularLocation>
</comment>
<dbReference type="InterPro" id="IPR015712">
    <property type="entry name" value="DNA-dir_RNA_pol_su2"/>
</dbReference>
<feature type="domain" description="RNA polymerase Rpb2" evidence="13">
    <location>
        <begin position="311"/>
        <end position="419"/>
    </location>
</feature>
<keyword evidence="9" id="KW-0862">Zinc</keyword>
<keyword evidence="11" id="KW-0539">Nucleus</keyword>
<keyword evidence="7" id="KW-0479">Metal-binding</keyword>
<evidence type="ECO:0000259" key="12">
    <source>
        <dbReference type="Pfam" id="PF00562"/>
    </source>
</evidence>
<evidence type="ECO:0000313" key="15">
    <source>
        <dbReference type="RefSeq" id="XP_027192006.1"/>
    </source>
</evidence>
<evidence type="ECO:0000256" key="3">
    <source>
        <dbReference type="ARBA" id="ARBA00012418"/>
    </source>
</evidence>
<accession>A0A3Q7Y2J8</accession>
<keyword evidence="4" id="KW-0240">DNA-directed RNA polymerase</keyword>
<gene>
    <name evidence="15" type="primary">LOC101496458</name>
</gene>
<dbReference type="Gene3D" id="2.40.270.10">
    <property type="entry name" value="DNA-directed RNA polymerase, subunit 2, domain 6"/>
    <property type="match status" value="1"/>
</dbReference>
<dbReference type="Gene3D" id="2.40.50.150">
    <property type="match status" value="1"/>
</dbReference>
<evidence type="ECO:0000256" key="4">
    <source>
        <dbReference type="ARBA" id="ARBA00022478"/>
    </source>
</evidence>
<proteinExistence type="inferred from homology"/>
<keyword evidence="6" id="KW-0548">Nucleotidyltransferase</keyword>
<dbReference type="GO" id="GO:0006351">
    <property type="term" value="P:DNA-templated transcription"/>
    <property type="evidence" value="ECO:0007669"/>
    <property type="project" value="InterPro"/>
</dbReference>
<evidence type="ECO:0000256" key="9">
    <source>
        <dbReference type="ARBA" id="ARBA00022833"/>
    </source>
</evidence>
<dbReference type="OrthoDB" id="10248617at2759"/>
<name>A0A3Q7Y2J8_CICAR</name>
<keyword evidence="8" id="KW-0863">Zinc-finger</keyword>
<dbReference type="GO" id="GO:0003677">
    <property type="term" value="F:DNA binding"/>
    <property type="evidence" value="ECO:0007669"/>
    <property type="project" value="InterPro"/>
</dbReference>
<dbReference type="Gene3D" id="3.90.1800.10">
    <property type="entry name" value="RNA polymerase alpha subunit dimerisation domain"/>
    <property type="match status" value="1"/>
</dbReference>
<dbReference type="InterPro" id="IPR007121">
    <property type="entry name" value="RNA_pol_bsu_CS"/>
</dbReference>
<feature type="domain" description="DNA-directed RNA polymerase subunit 2 hybrid-binding" evidence="12">
    <location>
        <begin position="74"/>
        <end position="308"/>
    </location>
</feature>
<dbReference type="AlphaFoldDB" id="A0A3Q7Y2J8"/>
<dbReference type="RefSeq" id="XP_027192006.1">
    <property type="nucleotide sequence ID" value="XM_027336205.1"/>
</dbReference>
<evidence type="ECO:0000256" key="8">
    <source>
        <dbReference type="ARBA" id="ARBA00022771"/>
    </source>
</evidence>
<reference evidence="14" key="1">
    <citation type="journal article" date="2013" name="Nat. Biotechnol.">
        <title>Draft genome sequence of chickpea (Cicer arietinum) provides a resource for trait improvement.</title>
        <authorList>
            <person name="Varshney R.K."/>
            <person name="Song C."/>
            <person name="Saxena R.K."/>
            <person name="Azam S."/>
            <person name="Yu S."/>
            <person name="Sharpe A.G."/>
            <person name="Cannon S."/>
            <person name="Baek J."/>
            <person name="Rosen B.D."/>
            <person name="Tar'an B."/>
            <person name="Millan T."/>
            <person name="Zhang X."/>
            <person name="Ramsay L.D."/>
            <person name="Iwata A."/>
            <person name="Wang Y."/>
            <person name="Nelson W."/>
            <person name="Farmer A.D."/>
            <person name="Gaur P.M."/>
            <person name="Soderlund C."/>
            <person name="Penmetsa R.V."/>
            <person name="Xu C."/>
            <person name="Bharti A.K."/>
            <person name="He W."/>
            <person name="Winter P."/>
            <person name="Zhao S."/>
            <person name="Hane J.K."/>
            <person name="Carrasquilla-Garcia N."/>
            <person name="Condie J.A."/>
            <person name="Upadhyaya H.D."/>
            <person name="Luo M.C."/>
            <person name="Thudi M."/>
            <person name="Gowda C.L."/>
            <person name="Singh N.P."/>
            <person name="Lichtenzveig J."/>
            <person name="Gali K.K."/>
            <person name="Rubio J."/>
            <person name="Nadarajan N."/>
            <person name="Dolezel J."/>
            <person name="Bansal K.C."/>
            <person name="Xu X."/>
            <person name="Edwards D."/>
            <person name="Zhang G."/>
            <person name="Kahl G."/>
            <person name="Gil J."/>
            <person name="Singh K.B."/>
            <person name="Datta S.K."/>
            <person name="Jackson S.A."/>
            <person name="Wang J."/>
            <person name="Cook D.R."/>
        </authorList>
    </citation>
    <scope>NUCLEOTIDE SEQUENCE [LARGE SCALE GENOMIC DNA]</scope>
    <source>
        <strain evidence="14">cv. CDC Frontier</strain>
    </source>
</reference>
<dbReference type="GO" id="GO:0032549">
    <property type="term" value="F:ribonucleoside binding"/>
    <property type="evidence" value="ECO:0007669"/>
    <property type="project" value="InterPro"/>
</dbReference>
<dbReference type="InterPro" id="IPR007641">
    <property type="entry name" value="RNA_pol_Rpb2_7"/>
</dbReference>
<evidence type="ECO:0000256" key="2">
    <source>
        <dbReference type="ARBA" id="ARBA00006835"/>
    </source>
</evidence>
<evidence type="ECO:0000256" key="5">
    <source>
        <dbReference type="ARBA" id="ARBA00022679"/>
    </source>
</evidence>
<dbReference type="GO" id="GO:0005634">
    <property type="term" value="C:nucleus"/>
    <property type="evidence" value="ECO:0007669"/>
    <property type="project" value="UniProtKB-SubCell"/>
</dbReference>
<dbReference type="SUPFAM" id="SSF64484">
    <property type="entry name" value="beta and beta-prime subunits of DNA dependent RNA-polymerase"/>
    <property type="match status" value="1"/>
</dbReference>
<keyword evidence="10" id="KW-0804">Transcription</keyword>
<dbReference type="PANTHER" id="PTHR20856">
    <property type="entry name" value="DNA-DIRECTED RNA POLYMERASE I SUBUNIT 2"/>
    <property type="match status" value="1"/>
</dbReference>
<keyword evidence="14" id="KW-1185">Reference proteome</keyword>
<dbReference type="Pfam" id="PF00562">
    <property type="entry name" value="RNA_pol_Rpb2_6"/>
    <property type="match status" value="1"/>
</dbReference>
<dbReference type="STRING" id="3827.A0A3Q7Y2J8"/>
<dbReference type="GO" id="GO:0003899">
    <property type="term" value="F:DNA-directed RNA polymerase activity"/>
    <property type="evidence" value="ECO:0007669"/>
    <property type="project" value="UniProtKB-EC"/>
</dbReference>